<evidence type="ECO:0000259" key="4">
    <source>
        <dbReference type="SMART" id="SM00328"/>
    </source>
</evidence>
<dbReference type="PIRSF" id="PIRSF002417">
    <property type="entry name" value="Lipid_binding_protein"/>
    <property type="match status" value="1"/>
</dbReference>
<evidence type="ECO:0000256" key="2">
    <source>
        <dbReference type="ARBA" id="ARBA00060933"/>
    </source>
</evidence>
<dbReference type="OrthoDB" id="10255543at2759"/>
<keyword evidence="1" id="KW-0325">Glycoprotein</keyword>
<keyword evidence="3" id="KW-0732">Signal</keyword>
<dbReference type="InterPro" id="IPR017942">
    <property type="entry name" value="Lipid-bd_serum_glycop_N"/>
</dbReference>
<dbReference type="SUPFAM" id="SSF55394">
    <property type="entry name" value="Bactericidal permeability-increasing protein, BPI"/>
    <property type="match status" value="2"/>
</dbReference>
<evidence type="ECO:0000313" key="7">
    <source>
        <dbReference type="Proteomes" id="UP000594638"/>
    </source>
</evidence>
<proteinExistence type="inferred from homology"/>
<evidence type="ECO:0000259" key="5">
    <source>
        <dbReference type="SMART" id="SM00329"/>
    </source>
</evidence>
<protein>
    <submittedName>
        <fullName evidence="6">BPI LBP family At1g04970</fullName>
    </submittedName>
</protein>
<comment type="caution">
    <text evidence="6">The sequence shown here is derived from an EMBL/GenBank/DDBJ whole genome shotgun (WGS) entry which is preliminary data.</text>
</comment>
<comment type="similarity">
    <text evidence="2">Belongs to the BPI/LBP/Plunc superfamily. BPI/LBP (TC 1.C.40) family.</text>
</comment>
<accession>A0A8S0UUL0</accession>
<dbReference type="Gene3D" id="3.15.20.10">
    <property type="entry name" value="Bactericidal permeability-increasing protein, domain 2"/>
    <property type="match status" value="1"/>
</dbReference>
<gene>
    <name evidence="6" type="ORF">OLEA9_A108708</name>
</gene>
<dbReference type="GO" id="GO:0005615">
    <property type="term" value="C:extracellular space"/>
    <property type="evidence" value="ECO:0007669"/>
    <property type="project" value="InterPro"/>
</dbReference>
<feature type="domain" description="Lipid-binding serum glycoprotein C-terminal" evidence="5">
    <location>
        <begin position="277"/>
        <end position="475"/>
    </location>
</feature>
<dbReference type="EMBL" id="CACTIH010009058">
    <property type="protein sequence ID" value="CAA3021713.1"/>
    <property type="molecule type" value="Genomic_DNA"/>
</dbReference>
<dbReference type="PANTHER" id="PTHR46801">
    <property type="entry name" value="OS06G0309200 PROTEIN"/>
    <property type="match status" value="1"/>
</dbReference>
<dbReference type="SMART" id="SM00329">
    <property type="entry name" value="BPI2"/>
    <property type="match status" value="1"/>
</dbReference>
<dbReference type="Pfam" id="PF01273">
    <property type="entry name" value="LBP_BPI_CETP"/>
    <property type="match status" value="1"/>
</dbReference>
<evidence type="ECO:0000256" key="1">
    <source>
        <dbReference type="ARBA" id="ARBA00023180"/>
    </source>
</evidence>
<dbReference type="InterPro" id="IPR001124">
    <property type="entry name" value="Lipid-bd_serum_glycop_C"/>
</dbReference>
<dbReference type="Gramene" id="OE9A108708T2">
    <property type="protein sequence ID" value="OE9A108708C2"/>
    <property type="gene ID" value="OE9A108708"/>
</dbReference>
<dbReference type="InterPro" id="IPR045897">
    <property type="entry name" value="BPI/LBP_pln"/>
</dbReference>
<dbReference type="GO" id="GO:0008289">
    <property type="term" value="F:lipid binding"/>
    <property type="evidence" value="ECO:0007669"/>
    <property type="project" value="InterPro"/>
</dbReference>
<dbReference type="SMART" id="SM00328">
    <property type="entry name" value="BPI1"/>
    <property type="match status" value="1"/>
</dbReference>
<sequence>MARLFFIFGIIFLFIFCYTPVRSNDQEGHITVDISNKGLDFLKDLLIEKAESSLLPLYLPKIENAVTIPIMGKVHKVLSNITVDRIDVISSNVRTSDNGIHIAVSGATANLSMNWKYSYSTSLVPIAVSDQGSATIGVESMEIGLILSLKNLQGSFKLSVLECGCNVKDISIKLDGGASWLYRGLVNAFEGTIISAVENAVSKKINDKIIKLDSVLQSLPKEVPITSIAALNITFLDDPKLSESSLDLEIDGLLSAKDETLVSNHYNKTLQPSFSCKEVDKMVGVSLHEDVLKSASTVYFEAKKMNWIVEYASDRYLLNTSVWRFIVPQLYKLYPDDDIKLNISVSSLPTIKFGKQQIDATIPFDMVIDVSDAGEIIPVAGISMVISASIFAEISGNTVIGSVKLNDFSMSLNWSKIGDLHIRQVQLVISTVLKTVILPYVNAQLSKGHSLPVFHGYKLQDTQIVCVDSWIVFCSDVVSAKKFSLA</sequence>
<dbReference type="AlphaFoldDB" id="A0A8S0UUL0"/>
<dbReference type="FunFam" id="3.15.10.10:FF:000001">
    <property type="entry name" value="phospholipid transfer protein-like"/>
    <property type="match status" value="1"/>
</dbReference>
<name>A0A8S0UUL0_OLEEU</name>
<dbReference type="PANTHER" id="PTHR46801:SF2">
    <property type="entry name" value="LIPOPOLYSACCHARIDE-BINDING PROTEIN"/>
    <property type="match status" value="1"/>
</dbReference>
<dbReference type="InterPro" id="IPR030675">
    <property type="entry name" value="BPI/LBP"/>
</dbReference>
<feature type="chain" id="PRO_5035743098" evidence="3">
    <location>
        <begin position="24"/>
        <end position="486"/>
    </location>
</feature>
<dbReference type="Gene3D" id="3.15.10.10">
    <property type="entry name" value="Bactericidal permeability-increasing protein, domain 1"/>
    <property type="match status" value="1"/>
</dbReference>
<evidence type="ECO:0000313" key="6">
    <source>
        <dbReference type="EMBL" id="CAA3021713.1"/>
    </source>
</evidence>
<dbReference type="InterPro" id="IPR017943">
    <property type="entry name" value="Bactericidal_perm-incr_a/b_dom"/>
</dbReference>
<reference evidence="6 7" key="1">
    <citation type="submission" date="2019-12" db="EMBL/GenBank/DDBJ databases">
        <authorList>
            <person name="Alioto T."/>
            <person name="Alioto T."/>
            <person name="Gomez Garrido J."/>
        </authorList>
    </citation>
    <scope>NUCLEOTIDE SEQUENCE [LARGE SCALE GENOMIC DNA]</scope>
</reference>
<feature type="domain" description="Lipid-binding serum glycoprotein N-terminal" evidence="4">
    <location>
        <begin position="34"/>
        <end position="259"/>
    </location>
</feature>
<dbReference type="Pfam" id="PF02886">
    <property type="entry name" value="LBP_BPI_CETP_C"/>
    <property type="match status" value="1"/>
</dbReference>
<evidence type="ECO:0000256" key="3">
    <source>
        <dbReference type="SAM" id="SignalP"/>
    </source>
</evidence>
<keyword evidence="7" id="KW-1185">Reference proteome</keyword>
<organism evidence="6 7">
    <name type="scientific">Olea europaea subsp. europaea</name>
    <dbReference type="NCBI Taxonomy" id="158383"/>
    <lineage>
        <taxon>Eukaryota</taxon>
        <taxon>Viridiplantae</taxon>
        <taxon>Streptophyta</taxon>
        <taxon>Embryophyta</taxon>
        <taxon>Tracheophyta</taxon>
        <taxon>Spermatophyta</taxon>
        <taxon>Magnoliopsida</taxon>
        <taxon>eudicotyledons</taxon>
        <taxon>Gunneridae</taxon>
        <taxon>Pentapetalae</taxon>
        <taxon>asterids</taxon>
        <taxon>lamiids</taxon>
        <taxon>Lamiales</taxon>
        <taxon>Oleaceae</taxon>
        <taxon>Oleeae</taxon>
        <taxon>Olea</taxon>
    </lineage>
</organism>
<feature type="signal peptide" evidence="3">
    <location>
        <begin position="1"/>
        <end position="23"/>
    </location>
</feature>
<dbReference type="Proteomes" id="UP000594638">
    <property type="component" value="Unassembled WGS sequence"/>
</dbReference>